<dbReference type="Gene3D" id="1.10.8.270">
    <property type="entry name" value="putative rabgap domain of human tbc1 domain family member 14 like domains"/>
    <property type="match status" value="1"/>
</dbReference>
<dbReference type="InterPro" id="IPR051130">
    <property type="entry name" value="Mito_struct-func_regulator"/>
</dbReference>
<dbReference type="Proteomes" id="UP000310158">
    <property type="component" value="Unassembled WGS sequence"/>
</dbReference>
<dbReference type="Gene3D" id="1.10.472.80">
    <property type="entry name" value="Ypt/Rab-GAP domain of gyp1p, domain 3"/>
    <property type="match status" value="1"/>
</dbReference>
<keyword evidence="8" id="KW-1185">Reference proteome</keyword>
<sequence length="1183" mass="134190">MSSTEGKASTEAATGQEAAQASRPLDELFSPTGTPQPAAQAFPRDSVADSDFGEVALDDSHFSTVTLSARDSLTAIKSPIEESPPRFGEDGRRVTIAMGETPISSPRRAERHKKSASSASTRSANRDSFLFQMQESPKGPNEGTGSQRGSVEGHLQLQEEFNRLQISDQSDDGEAGGIDWEFWGSVMSDYQTFALENGEKLAHAIEKGIPDSLRGMMWQLMSASKDIEMESVYLKLLKEISTHEKAITRDLGRTFPHHAFFTDGQGIGQENLFNVLKAYSLYDPEVGYCQGLPFIVAILLLNMPDEEAFCLLVRLMQSYDLRGHFLPEMPKLQLHLFQFDRLIEEILPVLHIHFLRQGVKSSMFCSQWFLTLFSYRVRFPLEMVHRIFDNCLASGIESIFGFSLALLQKNEEKLLNLKFDEIVAFLNTQIVDTYLELSHDNTEGGHSKPKYRVDEFVQDAISMKITPFMLDSYTHEYNEMIRVREAHAMEIDALRSSNRNLSSQVNALQASLTQLSKEHVEVLNQLVAARLRHEELESELVRYKLLYAESVHHNEDALSGHRISLSAAILMVISLGVLTTALYATLDLSISRWPAQHVHRPAHNTRKALTERPWLAYTAAIVFASGSSWALYENYQPFRHTVLAGVRCSRVAEAAVLGAIDYKRTFAKEYASEEEQLHEYSQCHLRSARRVLKALLANGGVFIKLGQHMASLIVLPPEWTGTMRPLQDQCVPTPYEAVEELFVSEMGQHISELFDDFTSEPIGVASLAQVHVGHHRQSGKSVAVKLQHPHLAEFCEIDMEMVEVTLGWIKRWFPDFEFTWLGEEMRENLPKEMDFVHEAHNAQRVAHDFRNMRTSLYIPEVIAATKRVLIMEFIEGARVDDLQYLAEQNIDRNKVSLELARIFSQMLYLNGWFHADPHPGNLLIRPRPSISKSPYNFEIVLLDHGLYFDLDTRLRINYSKLWLSLLAPLSPETNADRRKYAELVGNIGPDLYPVFEAALTGRATMSDSPDTQLVDTDQSTFQRASSMLEMMPQTEEEMEAIRNAVITSGGLLLSVFNVLRRVPRRVLMVFKVNDLTRSLDHALATTHSKIRVFLITAKYCATAVWQDDRRRVIDEMRENGLFSPGTLVEYFVCWWKFEKLYRSLIILETFMDIQAHVRQTGAWIRGLWNKGFEGAHKAAAGLA</sequence>
<dbReference type="PROSITE" id="PS50086">
    <property type="entry name" value="TBC_RABGAP"/>
    <property type="match status" value="1"/>
</dbReference>
<feature type="region of interest" description="Disordered" evidence="5">
    <location>
        <begin position="1"/>
        <end position="127"/>
    </location>
</feature>
<dbReference type="PANTHER" id="PTHR43173:SF19">
    <property type="entry name" value="AARF DOMAIN-CONTAINING PROTEIN KINASE 1"/>
    <property type="match status" value="1"/>
</dbReference>
<dbReference type="AlphaFoldDB" id="A0A4V3XCD9"/>
<dbReference type="EMBL" id="SGPL01000997">
    <property type="protein sequence ID" value="THH05523.1"/>
    <property type="molecule type" value="Genomic_DNA"/>
</dbReference>
<evidence type="ECO:0000256" key="3">
    <source>
        <dbReference type="ARBA" id="ARBA00023054"/>
    </source>
</evidence>
<dbReference type="GO" id="GO:0007005">
    <property type="term" value="P:mitochondrion organization"/>
    <property type="evidence" value="ECO:0007669"/>
    <property type="project" value="TreeGrafter"/>
</dbReference>
<evidence type="ECO:0000256" key="1">
    <source>
        <dbReference type="ARBA" id="ARBA00009670"/>
    </source>
</evidence>
<dbReference type="InterPro" id="IPR004147">
    <property type="entry name" value="ABC1_dom"/>
</dbReference>
<feature type="compositionally biased region" description="Low complexity" evidence="5">
    <location>
        <begin position="9"/>
        <end position="22"/>
    </location>
</feature>
<evidence type="ECO:0000256" key="4">
    <source>
        <dbReference type="SAM" id="Coils"/>
    </source>
</evidence>
<proteinExistence type="inferred from homology"/>
<organism evidence="7 8">
    <name type="scientific">Bondarzewia mesenterica</name>
    <dbReference type="NCBI Taxonomy" id="1095465"/>
    <lineage>
        <taxon>Eukaryota</taxon>
        <taxon>Fungi</taxon>
        <taxon>Dikarya</taxon>
        <taxon>Basidiomycota</taxon>
        <taxon>Agaricomycotina</taxon>
        <taxon>Agaricomycetes</taxon>
        <taxon>Russulales</taxon>
        <taxon>Bondarzewiaceae</taxon>
        <taxon>Bondarzewia</taxon>
    </lineage>
</organism>
<evidence type="ECO:0000256" key="5">
    <source>
        <dbReference type="SAM" id="MobiDB-lite"/>
    </source>
</evidence>
<reference evidence="7 8" key="1">
    <citation type="submission" date="2019-02" db="EMBL/GenBank/DDBJ databases">
        <title>Genome sequencing of the rare red list fungi Bondarzewia mesenterica.</title>
        <authorList>
            <person name="Buettner E."/>
            <person name="Kellner H."/>
        </authorList>
    </citation>
    <scope>NUCLEOTIDE SEQUENCE [LARGE SCALE GENOMIC DNA]</scope>
    <source>
        <strain evidence="7 8">DSM 108281</strain>
    </source>
</reference>
<dbReference type="OrthoDB" id="427480at2759"/>
<dbReference type="SUPFAM" id="SSF47923">
    <property type="entry name" value="Ypt/Rab-GAP domain of gyp1p"/>
    <property type="match status" value="2"/>
</dbReference>
<dbReference type="GO" id="GO:0005096">
    <property type="term" value="F:GTPase activator activity"/>
    <property type="evidence" value="ECO:0007669"/>
    <property type="project" value="UniProtKB-KW"/>
</dbReference>
<dbReference type="InterPro" id="IPR035969">
    <property type="entry name" value="Rab-GAP_TBC_sf"/>
</dbReference>
<keyword evidence="3 4" id="KW-0175">Coiled coil</keyword>
<dbReference type="InterPro" id="IPR000195">
    <property type="entry name" value="Rab-GAP-TBC_dom"/>
</dbReference>
<gene>
    <name evidence="7" type="ORF">EW146_g9881</name>
</gene>
<dbReference type="CDD" id="cd13969">
    <property type="entry name" value="ADCK1-like"/>
    <property type="match status" value="1"/>
</dbReference>
<evidence type="ECO:0000313" key="7">
    <source>
        <dbReference type="EMBL" id="THH05523.1"/>
    </source>
</evidence>
<name>A0A4V3XCD9_9AGAM</name>
<dbReference type="GO" id="GO:0005743">
    <property type="term" value="C:mitochondrial inner membrane"/>
    <property type="evidence" value="ECO:0007669"/>
    <property type="project" value="TreeGrafter"/>
</dbReference>
<dbReference type="FunFam" id="1.10.10.750:FF:000003">
    <property type="entry name" value="GTPase activating protein (Evi5)"/>
    <property type="match status" value="1"/>
</dbReference>
<evidence type="ECO:0000313" key="8">
    <source>
        <dbReference type="Proteomes" id="UP000310158"/>
    </source>
</evidence>
<comment type="caution">
    <text evidence="7">The sequence shown here is derived from an EMBL/GenBank/DDBJ whole genome shotgun (WGS) entry which is preliminary data.</text>
</comment>
<dbReference type="FunFam" id="1.10.8.270:FF:000001">
    <property type="entry name" value="TBC1 domain family member 1"/>
    <property type="match status" value="1"/>
</dbReference>
<dbReference type="PANTHER" id="PTHR43173">
    <property type="entry name" value="ABC1 FAMILY PROTEIN"/>
    <property type="match status" value="1"/>
</dbReference>
<dbReference type="InterPro" id="IPR011009">
    <property type="entry name" value="Kinase-like_dom_sf"/>
</dbReference>
<dbReference type="Gene3D" id="1.10.10.750">
    <property type="entry name" value="Ypt/Rab-GAP domain of gyp1p, domain 1"/>
    <property type="match status" value="1"/>
</dbReference>
<feature type="compositionally biased region" description="Polar residues" evidence="5">
    <location>
        <begin position="62"/>
        <end position="71"/>
    </location>
</feature>
<dbReference type="Pfam" id="PF03109">
    <property type="entry name" value="ABC1"/>
    <property type="match status" value="1"/>
</dbReference>
<keyword evidence="2" id="KW-0343">GTPase activation</keyword>
<feature type="coiled-coil region" evidence="4">
    <location>
        <begin position="491"/>
        <end position="546"/>
    </location>
</feature>
<dbReference type="SMART" id="SM00164">
    <property type="entry name" value="TBC"/>
    <property type="match status" value="1"/>
</dbReference>
<evidence type="ECO:0000259" key="6">
    <source>
        <dbReference type="PROSITE" id="PS50086"/>
    </source>
</evidence>
<feature type="domain" description="Rab-GAP TBC" evidence="6">
    <location>
        <begin position="208"/>
        <end position="395"/>
    </location>
</feature>
<dbReference type="InterPro" id="IPR045307">
    <property type="entry name" value="ADCK1_dom"/>
</dbReference>
<protein>
    <recommendedName>
        <fullName evidence="6">Rab-GAP TBC domain-containing protein</fullName>
    </recommendedName>
</protein>
<evidence type="ECO:0000256" key="2">
    <source>
        <dbReference type="ARBA" id="ARBA00022468"/>
    </source>
</evidence>
<comment type="similarity">
    <text evidence="1">Belongs to the protein kinase superfamily. ADCK protein kinase family.</text>
</comment>
<feature type="compositionally biased region" description="Basic and acidic residues" evidence="5">
    <location>
        <begin position="79"/>
        <end position="93"/>
    </location>
</feature>
<accession>A0A4V3XCD9</accession>
<dbReference type="GO" id="GO:0055088">
    <property type="term" value="P:lipid homeostasis"/>
    <property type="evidence" value="ECO:0007669"/>
    <property type="project" value="TreeGrafter"/>
</dbReference>
<dbReference type="Pfam" id="PF23436">
    <property type="entry name" value="RabGap-TBC_2"/>
    <property type="match status" value="1"/>
</dbReference>
<dbReference type="SUPFAM" id="SSF56112">
    <property type="entry name" value="Protein kinase-like (PK-like)"/>
    <property type="match status" value="1"/>
</dbReference>